<proteinExistence type="predicted"/>
<feature type="transmembrane region" description="Helical" evidence="1">
    <location>
        <begin position="278"/>
        <end position="307"/>
    </location>
</feature>
<dbReference type="AlphaFoldDB" id="A0A7W8HBP2"/>
<name>A0A7W8HBP2_9FIRM</name>
<evidence type="ECO:0000313" key="3">
    <source>
        <dbReference type="Proteomes" id="UP000543642"/>
    </source>
</evidence>
<accession>A0A7W8HBP2</accession>
<gene>
    <name evidence="2" type="ORF">HNP82_001875</name>
</gene>
<evidence type="ECO:0000256" key="1">
    <source>
        <dbReference type="SAM" id="Phobius"/>
    </source>
</evidence>
<keyword evidence="1" id="KW-1133">Transmembrane helix</keyword>
<organism evidence="2 3">
    <name type="scientific">Catenibacillus scindens</name>
    <dbReference type="NCBI Taxonomy" id="673271"/>
    <lineage>
        <taxon>Bacteria</taxon>
        <taxon>Bacillati</taxon>
        <taxon>Bacillota</taxon>
        <taxon>Clostridia</taxon>
        <taxon>Lachnospirales</taxon>
        <taxon>Lachnospiraceae</taxon>
        <taxon>Catenibacillus</taxon>
    </lineage>
</organism>
<comment type="caution">
    <text evidence="2">The sequence shown here is derived from an EMBL/GenBank/DDBJ whole genome shotgun (WGS) entry which is preliminary data.</text>
</comment>
<keyword evidence="1" id="KW-0812">Transmembrane</keyword>
<dbReference type="EMBL" id="JACHFW010000006">
    <property type="protein sequence ID" value="MBB5264747.1"/>
    <property type="molecule type" value="Genomic_DNA"/>
</dbReference>
<feature type="transmembrane region" description="Helical" evidence="1">
    <location>
        <begin position="155"/>
        <end position="178"/>
    </location>
</feature>
<dbReference type="Proteomes" id="UP000543642">
    <property type="component" value="Unassembled WGS sequence"/>
</dbReference>
<sequence length="310" mass="35442">MRIIIVCCLFLSIIFLLLARANKSRKKTWVKAFRLKATVTRIRYSESRPSRDIIDDDKSSTEVTLGFSCLGQDYEKIREYKGILKAPSRPGIRLPILFDPATKNWCLSREARPFWILHLILAAFFLITAIAFIFRGNYILTELSDYQVEAPNLTGGIFLGILGVFVLAAAIACFIFFIPLCFRPFFDPILWSIKYVLGAFEPVEARCTGLIRKDKGEDGYSYYPLFAYTDPQRGRMQWHTSREKAKKHFRMGEIYTLYLDKKSGVCSLMPSSSEIVSIFFSIVPAVFGLFFTLSLAFVALVMFYCAVISF</sequence>
<evidence type="ECO:0000313" key="2">
    <source>
        <dbReference type="EMBL" id="MBB5264747.1"/>
    </source>
</evidence>
<keyword evidence="1" id="KW-0472">Membrane</keyword>
<dbReference type="RefSeq" id="WP_183773643.1">
    <property type="nucleotide sequence ID" value="NZ_JACHFW010000006.1"/>
</dbReference>
<protein>
    <submittedName>
        <fullName evidence="2">Uncharacterized protein</fullName>
    </submittedName>
</protein>
<reference evidence="2 3" key="1">
    <citation type="submission" date="2020-08" db="EMBL/GenBank/DDBJ databases">
        <title>Genomic Encyclopedia of Type Strains, Phase IV (KMG-IV): sequencing the most valuable type-strain genomes for metagenomic binning, comparative biology and taxonomic classification.</title>
        <authorList>
            <person name="Goeker M."/>
        </authorList>
    </citation>
    <scope>NUCLEOTIDE SEQUENCE [LARGE SCALE GENOMIC DNA]</scope>
    <source>
        <strain evidence="2 3">DSM 106146</strain>
    </source>
</reference>
<keyword evidence="3" id="KW-1185">Reference proteome</keyword>
<feature type="transmembrane region" description="Helical" evidence="1">
    <location>
        <begin position="114"/>
        <end position="134"/>
    </location>
</feature>